<reference evidence="7" key="1">
    <citation type="journal article" date="2019" name="Int. J. Syst. Evol. Microbiol.">
        <title>The Global Catalogue of Microorganisms (GCM) 10K type strain sequencing project: providing services to taxonomists for standard genome sequencing and annotation.</title>
        <authorList>
            <consortium name="The Broad Institute Genomics Platform"/>
            <consortium name="The Broad Institute Genome Sequencing Center for Infectious Disease"/>
            <person name="Wu L."/>
            <person name="Ma J."/>
        </authorList>
    </citation>
    <scope>NUCLEOTIDE SEQUENCE [LARGE SCALE GENOMIC DNA]</scope>
    <source>
        <strain evidence="7">JCM 16114</strain>
    </source>
</reference>
<dbReference type="SUPFAM" id="SSF48264">
    <property type="entry name" value="Cytochrome P450"/>
    <property type="match status" value="1"/>
</dbReference>
<dbReference type="Pfam" id="PF00067">
    <property type="entry name" value="p450"/>
    <property type="match status" value="1"/>
</dbReference>
<keyword evidence="4 5" id="KW-0408">Iron</keyword>
<dbReference type="PROSITE" id="PS00086">
    <property type="entry name" value="CYTOCHROME_P450"/>
    <property type="match status" value="1"/>
</dbReference>
<comment type="caution">
    <text evidence="6">The sequence shown here is derived from an EMBL/GenBank/DDBJ whole genome shotgun (WGS) entry which is preliminary data.</text>
</comment>
<keyword evidence="5" id="KW-0503">Monooxygenase</keyword>
<evidence type="ECO:0000256" key="5">
    <source>
        <dbReference type="RuleBase" id="RU000461"/>
    </source>
</evidence>
<dbReference type="PANTHER" id="PTHR24304:SF2">
    <property type="entry name" value="24-HYDROXYCHOLESTEROL 7-ALPHA-HYDROXYLASE"/>
    <property type="match status" value="1"/>
</dbReference>
<dbReference type="RefSeq" id="WP_344489168.1">
    <property type="nucleotide sequence ID" value="NZ_BAAAQX010000033.1"/>
</dbReference>
<comment type="similarity">
    <text evidence="1 5">Belongs to the cytochrome P450 family.</text>
</comment>
<evidence type="ECO:0000256" key="2">
    <source>
        <dbReference type="ARBA" id="ARBA00022617"/>
    </source>
</evidence>
<name>A0ABP5PSB7_9ACTN</name>
<gene>
    <name evidence="6" type="primary">cyp51</name>
    <name evidence="6" type="ORF">GCM10009850_089510</name>
</gene>
<dbReference type="InterPro" id="IPR001128">
    <property type="entry name" value="Cyt_P450"/>
</dbReference>
<dbReference type="InterPro" id="IPR002403">
    <property type="entry name" value="Cyt_P450_E_grp-IV"/>
</dbReference>
<dbReference type="Proteomes" id="UP001499843">
    <property type="component" value="Unassembled WGS sequence"/>
</dbReference>
<dbReference type="CDD" id="cd11042">
    <property type="entry name" value="CYP51-like"/>
    <property type="match status" value="1"/>
</dbReference>
<sequence>MTREPALVSGGPDHLDELRTDPIGLMRRVREECGDVGRFLLAGRPVVLLSGAEANEFFFRAPDEELDQAEAYPFMTPIFGTGVVFDATPEQRREALHNQALKGSFLKGHAATIAAEVDRMVAGWGEDGELDLLDWFAELTIYTSSACLIGKRFRDQLDRRFAELYHDLERGTDAIAYVDPYADIDSFRRRDAARVQLVALVEGIMAGRAAAPRPPREERDLLDVLMSIRDDDGTPRFCADQITGMFISMMFAGHHTSSGTAAWTLIELLRHPPVLAGVVAELDELYADGSEVSFQALREIPLLESAIKEALRLHPPLILLLRVAKKEHEVLGHRVPAGTLVGCSLAVSNRIPQDFPQPDAFDPSRYAEPREEDVLNRWTWVPFGAGRHRCVGANFAMIQLKAIFSVLLRDWEFDLAQPPGTYRNDHTKMVVQLARPCRVRYRRRRP</sequence>
<dbReference type="PRINTS" id="PR00465">
    <property type="entry name" value="EP450IV"/>
</dbReference>
<organism evidence="6 7">
    <name type="scientific">Nonomuraea monospora</name>
    <dbReference type="NCBI Taxonomy" id="568818"/>
    <lineage>
        <taxon>Bacteria</taxon>
        <taxon>Bacillati</taxon>
        <taxon>Actinomycetota</taxon>
        <taxon>Actinomycetes</taxon>
        <taxon>Streptosporangiales</taxon>
        <taxon>Streptosporangiaceae</taxon>
        <taxon>Nonomuraea</taxon>
    </lineage>
</organism>
<keyword evidence="3 5" id="KW-0479">Metal-binding</keyword>
<dbReference type="PANTHER" id="PTHR24304">
    <property type="entry name" value="CYTOCHROME P450 FAMILY 7"/>
    <property type="match status" value="1"/>
</dbReference>
<keyword evidence="2 5" id="KW-0349">Heme</keyword>
<evidence type="ECO:0000313" key="7">
    <source>
        <dbReference type="Proteomes" id="UP001499843"/>
    </source>
</evidence>
<evidence type="ECO:0000256" key="3">
    <source>
        <dbReference type="ARBA" id="ARBA00022723"/>
    </source>
</evidence>
<dbReference type="InterPro" id="IPR036396">
    <property type="entry name" value="Cyt_P450_sf"/>
</dbReference>
<evidence type="ECO:0000256" key="4">
    <source>
        <dbReference type="ARBA" id="ARBA00023004"/>
    </source>
</evidence>
<dbReference type="InterPro" id="IPR017972">
    <property type="entry name" value="Cyt_P450_CS"/>
</dbReference>
<protein>
    <submittedName>
        <fullName evidence="6">Lanosterol 14-alpha demethylase</fullName>
    </submittedName>
</protein>
<dbReference type="Gene3D" id="1.10.630.10">
    <property type="entry name" value="Cytochrome P450"/>
    <property type="match status" value="1"/>
</dbReference>
<dbReference type="EMBL" id="BAAAQX010000033">
    <property type="protein sequence ID" value="GAA2213488.1"/>
    <property type="molecule type" value="Genomic_DNA"/>
</dbReference>
<evidence type="ECO:0000313" key="6">
    <source>
        <dbReference type="EMBL" id="GAA2213488.1"/>
    </source>
</evidence>
<accession>A0ABP5PSB7</accession>
<dbReference type="InterPro" id="IPR050529">
    <property type="entry name" value="CYP450_sterol_14alpha_dmase"/>
</dbReference>
<keyword evidence="5" id="KW-0560">Oxidoreductase</keyword>
<keyword evidence="7" id="KW-1185">Reference proteome</keyword>
<dbReference type="PRINTS" id="PR00385">
    <property type="entry name" value="P450"/>
</dbReference>
<evidence type="ECO:0000256" key="1">
    <source>
        <dbReference type="ARBA" id="ARBA00010617"/>
    </source>
</evidence>
<proteinExistence type="inferred from homology"/>